<accession>A0A1F8AB37</accession>
<evidence type="ECO:0000313" key="5">
    <source>
        <dbReference type="Proteomes" id="UP000179179"/>
    </source>
</evidence>
<evidence type="ECO:0000256" key="1">
    <source>
        <dbReference type="ARBA" id="ARBA00022737"/>
    </source>
</evidence>
<dbReference type="SUPFAM" id="SSF52540">
    <property type="entry name" value="P-loop containing nucleoside triphosphate hydrolases"/>
    <property type="match status" value="1"/>
</dbReference>
<dbReference type="InterPro" id="IPR007111">
    <property type="entry name" value="NACHT_NTPase"/>
</dbReference>
<dbReference type="GO" id="GO:0003824">
    <property type="term" value="F:catalytic activity"/>
    <property type="evidence" value="ECO:0007669"/>
    <property type="project" value="InterPro"/>
</dbReference>
<dbReference type="InterPro" id="IPR035994">
    <property type="entry name" value="Nucleoside_phosphorylase_sf"/>
</dbReference>
<dbReference type="RefSeq" id="XP_022392336.1">
    <property type="nucleotide sequence ID" value="XM_022529087.1"/>
</dbReference>
<protein>
    <recommendedName>
        <fullName evidence="3">NACHT domain-containing protein</fullName>
    </recommendedName>
</protein>
<proteinExistence type="predicted"/>
<dbReference type="Proteomes" id="UP000179179">
    <property type="component" value="Unassembled WGS sequence"/>
</dbReference>
<dbReference type="Gene3D" id="3.40.50.300">
    <property type="entry name" value="P-loop containing nucleotide triphosphate hydrolases"/>
    <property type="match status" value="1"/>
</dbReference>
<dbReference type="GeneID" id="34445347"/>
<reference evidence="4 5" key="1">
    <citation type="journal article" date="2016" name="Genome Biol. Evol.">
        <title>Draft genome sequence of an aflatoxigenic Aspergillus species, A. bombycis.</title>
        <authorList>
            <person name="Moore G.G."/>
            <person name="Mack B.M."/>
            <person name="Beltz S.B."/>
            <person name="Gilbert M.K."/>
        </authorList>
    </citation>
    <scope>NUCLEOTIDE SEQUENCE [LARGE SCALE GENOMIC DNA]</scope>
    <source>
        <strain evidence="5">NRRL 26010</strain>
    </source>
</reference>
<organism evidence="4 5">
    <name type="scientific">Aspergillus bombycis</name>
    <dbReference type="NCBI Taxonomy" id="109264"/>
    <lineage>
        <taxon>Eukaryota</taxon>
        <taxon>Fungi</taxon>
        <taxon>Dikarya</taxon>
        <taxon>Ascomycota</taxon>
        <taxon>Pezizomycotina</taxon>
        <taxon>Eurotiomycetes</taxon>
        <taxon>Eurotiomycetidae</taxon>
        <taxon>Eurotiales</taxon>
        <taxon>Aspergillaceae</taxon>
        <taxon>Aspergillus</taxon>
    </lineage>
</organism>
<dbReference type="SUPFAM" id="SSF53167">
    <property type="entry name" value="Purine and uridine phosphorylases"/>
    <property type="match status" value="1"/>
</dbReference>
<evidence type="ECO:0000256" key="2">
    <source>
        <dbReference type="SAM" id="Phobius"/>
    </source>
</evidence>
<gene>
    <name evidence="4" type="ORF">ABOM_001957</name>
</gene>
<dbReference type="GO" id="GO:0009116">
    <property type="term" value="P:nucleoside metabolic process"/>
    <property type="evidence" value="ECO:0007669"/>
    <property type="project" value="InterPro"/>
</dbReference>
<dbReference type="Pfam" id="PF01048">
    <property type="entry name" value="PNP_UDP_1"/>
    <property type="match status" value="1"/>
</dbReference>
<dbReference type="STRING" id="109264.A0A1F8AB37"/>
<evidence type="ECO:0000313" key="4">
    <source>
        <dbReference type="EMBL" id="OGM48619.1"/>
    </source>
</evidence>
<dbReference type="Gene3D" id="3.40.50.1580">
    <property type="entry name" value="Nucleoside phosphorylase domain"/>
    <property type="match status" value="1"/>
</dbReference>
<dbReference type="InterPro" id="IPR000845">
    <property type="entry name" value="Nucleoside_phosphorylase_d"/>
</dbReference>
<sequence>MDYTHSDYTVAWVCALPLEMTAAKAMLEKVHLSLPQPETDHNTYILGSIANHNVVVACLPSGVYGTTSAATVLAHMLSTFRSLRFGLMVGVGGGVPSDNADIRLGDVVVSIPTPASGGVIQYDYGKTLRDGRLHRTGSLNKPPQCLLTAVSHMRSDSMIGASLIQPSISEMLQKQQKIYKQLSKPDRDWLFHSGYDHVSAVADCSLCDQSHRVVRTARVTNEPAIHYGLIACGNQVIKNAKTRDSIAQGLNILCFEMEAAGLMDQLPCLVIRGVCDYCDSHKNKDWQGYAALTAAVYAGALLAIVPSINNKAQQDQKTKFTAEEKACLQGLFITDPADDRSALQRRKGKRAPGTCNWILETNELNTWLRHHEGSESRSNVLWLYGNPGTGKSTMAITLTEELPKKSHFAGNNVFLAYFFCDSSSEAHRTALSILRGLLYQLITERPELIKYLLSKYNTKDTHLFSSFDALWSVLMSLSNDKDIKGIYCIIDALDECDHESQRMILEQIDQTFTARHMKDDSSSKLHLLITSRPFPEIRQYLSSFESKDLASYREVSRDLEKMIREKVENLRSKKSYSQAVAADVSRILEDKAEGTFLWVGIACDELAQVQSRNALKILHSLPRGLHSLYQKLLDRAIESDDRNDQEIIIDMLSFVTVSRRRMTLTELCEACQIYPNADEESRLQFTREYIDLCRLMVVISGEHVQLLHKSVRDFLVRHTQRIDDIGANSTLAYRCINSVLHGYQSGGNKTRSRTEQEFLDYSTIYWTEHASVSESRFTVAPEHECFFSSQSDSWGTWLKQYNSLRDDFQPQLDASYSALHVAAKWGIVNLAAYVLTKTKGVEVDDTAYKASGGLTPMEEAIRRGHMSVISLLWEQGSAKRPVSARVLTDVLLNGKNKQEVLAFLLNRGSEVQITEDLVKTMHRDWRNGAETMQDLLRKDSIQITGSTVAVICELFGSNTVKMLLEHENIQIETNAVRAAIHNRRDRTDVVKLLLSRRGDRIPIAEETLALICRNFNSNILKLLLDRQEHLPITEYVVKSAAANTQSSAAVKLLLDRLGNRSVPITESLLKVAAANGRFGAQLLETILGRSNIPVKITEKVLKAAAANEESGKQVMEFLLDRDDQVRISSDVLKSAAANWGNGKEVIGLLSDRRQIHLPIPENVFRVAAYNPFHGKEVIRLLVEFRESCTEYTNNKFKHPEDAVEAAAGDWKSGKQDIQQLLNRGDRILITEGVVHSASTNWGSGRDVMELLLSGQEAQVSITREAVLLIYAKFDSKIVALLLHRQGKQFQLTEDVLKAAASNCSNGRQVMELLLSQKSGLVLVTKDLVETIALNFWGGKDVIDLLLGQQEHQLHITQEAMAFICTRFGPKTIALLSSRLQKPIQFAADVLNDAFDNWDSGEQVKELLISESIDHILITKDLPDAVARGKEDEEVSKIQPKQEKIHVQVGECPTAGEECETNQSDMIGPLYNERNGTQATSIPIQPLPAHLHKPSLWVFFLTAITALLSYWITY</sequence>
<name>A0A1F8AB37_9EURO</name>
<feature type="transmembrane region" description="Helical" evidence="2">
    <location>
        <begin position="1494"/>
        <end position="1512"/>
    </location>
</feature>
<comment type="caution">
    <text evidence="4">The sequence shown here is derived from an EMBL/GenBank/DDBJ whole genome shotgun (WGS) entry which is preliminary data.</text>
</comment>
<dbReference type="Pfam" id="PF23397">
    <property type="entry name" value="DUF7104"/>
    <property type="match status" value="10"/>
</dbReference>
<dbReference type="Gene3D" id="1.20.5.340">
    <property type="match status" value="2"/>
</dbReference>
<evidence type="ECO:0000259" key="3">
    <source>
        <dbReference type="PROSITE" id="PS50837"/>
    </source>
</evidence>
<keyword evidence="2" id="KW-1133">Transmembrane helix</keyword>
<dbReference type="InterPro" id="IPR036770">
    <property type="entry name" value="Ankyrin_rpt-contain_sf"/>
</dbReference>
<dbReference type="Pfam" id="PF24883">
    <property type="entry name" value="NPHP3_N"/>
    <property type="match status" value="1"/>
</dbReference>
<dbReference type="PANTHER" id="PTHR46082:SF11">
    <property type="entry name" value="AAA+ ATPASE DOMAIN-CONTAINING PROTEIN-RELATED"/>
    <property type="match status" value="1"/>
</dbReference>
<dbReference type="Gene3D" id="1.25.40.20">
    <property type="entry name" value="Ankyrin repeat-containing domain"/>
    <property type="match status" value="1"/>
</dbReference>
<keyword evidence="5" id="KW-1185">Reference proteome</keyword>
<dbReference type="InterPro" id="IPR053137">
    <property type="entry name" value="NLR-like"/>
</dbReference>
<keyword evidence="1" id="KW-0677">Repeat</keyword>
<dbReference type="InterPro" id="IPR027417">
    <property type="entry name" value="P-loop_NTPase"/>
</dbReference>
<dbReference type="InterPro" id="IPR056884">
    <property type="entry name" value="NPHP3-like_N"/>
</dbReference>
<feature type="domain" description="NACHT" evidence="3">
    <location>
        <begin position="379"/>
        <end position="533"/>
    </location>
</feature>
<dbReference type="OrthoDB" id="1577640at2759"/>
<keyword evidence="2" id="KW-0472">Membrane</keyword>
<dbReference type="PANTHER" id="PTHR46082">
    <property type="entry name" value="ATP/GTP-BINDING PROTEIN-RELATED"/>
    <property type="match status" value="1"/>
</dbReference>
<dbReference type="SUPFAM" id="SSF48403">
    <property type="entry name" value="Ankyrin repeat"/>
    <property type="match status" value="1"/>
</dbReference>
<keyword evidence="2" id="KW-0812">Transmembrane</keyword>
<dbReference type="EMBL" id="LYCR01000014">
    <property type="protein sequence ID" value="OGM48619.1"/>
    <property type="molecule type" value="Genomic_DNA"/>
</dbReference>
<dbReference type="PROSITE" id="PS50837">
    <property type="entry name" value="NACHT"/>
    <property type="match status" value="1"/>
</dbReference>
<dbReference type="InterPro" id="IPR055530">
    <property type="entry name" value="DUF7104"/>
</dbReference>